<name>A0ABQ9P4V7_9PEZI</name>
<dbReference type="CDD" id="cd15534">
    <property type="entry name" value="PHD2_PHF12_Rco1"/>
    <property type="match status" value="1"/>
</dbReference>
<dbReference type="SUPFAM" id="SSF57903">
    <property type="entry name" value="FYVE/PHD zinc finger"/>
    <property type="match status" value="2"/>
</dbReference>
<dbReference type="CDD" id="cd15535">
    <property type="entry name" value="PHD1_Rco1"/>
    <property type="match status" value="1"/>
</dbReference>
<evidence type="ECO:0000256" key="3">
    <source>
        <dbReference type="ARBA" id="ARBA00022833"/>
    </source>
</evidence>
<reference evidence="7" key="1">
    <citation type="submission" date="2022-10" db="EMBL/GenBank/DDBJ databases">
        <title>Culturing micro-colonial fungi from biological soil crusts in the Mojave desert and describing Neophaeococcomyces mojavensis, and introducing the new genera and species Taxawa tesnikishii.</title>
        <authorList>
            <person name="Kurbessoian T."/>
            <person name="Stajich J.E."/>
        </authorList>
    </citation>
    <scope>NUCLEOTIDE SEQUENCE</scope>
    <source>
        <strain evidence="7">TK_1</strain>
    </source>
</reference>
<feature type="domain" description="PHD-type" evidence="6">
    <location>
        <begin position="599"/>
        <end position="649"/>
    </location>
</feature>
<dbReference type="PROSITE" id="PS50016">
    <property type="entry name" value="ZF_PHD_2"/>
    <property type="match status" value="2"/>
</dbReference>
<evidence type="ECO:0000313" key="8">
    <source>
        <dbReference type="Proteomes" id="UP001172684"/>
    </source>
</evidence>
<dbReference type="Gene3D" id="3.30.40.10">
    <property type="entry name" value="Zinc/RING finger domain, C3HC4 (zinc finger)"/>
    <property type="match status" value="2"/>
</dbReference>
<dbReference type="InterPro" id="IPR019787">
    <property type="entry name" value="Znf_PHD-finger"/>
</dbReference>
<dbReference type="InterPro" id="IPR011011">
    <property type="entry name" value="Znf_FYVE_PHD"/>
</dbReference>
<dbReference type="InterPro" id="IPR019786">
    <property type="entry name" value="Zinc_finger_PHD-type_CS"/>
</dbReference>
<evidence type="ECO:0000256" key="1">
    <source>
        <dbReference type="ARBA" id="ARBA00022723"/>
    </source>
</evidence>
<feature type="region of interest" description="Disordered" evidence="5">
    <location>
        <begin position="1"/>
        <end position="184"/>
    </location>
</feature>
<evidence type="ECO:0000256" key="2">
    <source>
        <dbReference type="ARBA" id="ARBA00022771"/>
    </source>
</evidence>
<dbReference type="SMART" id="SM00249">
    <property type="entry name" value="PHD"/>
    <property type="match status" value="2"/>
</dbReference>
<dbReference type="PROSITE" id="PS01359">
    <property type="entry name" value="ZF_PHD_1"/>
    <property type="match status" value="1"/>
</dbReference>
<feature type="region of interest" description="Disordered" evidence="5">
    <location>
        <begin position="403"/>
        <end position="452"/>
    </location>
</feature>
<feature type="compositionally biased region" description="Basic residues" evidence="5">
    <location>
        <begin position="421"/>
        <end position="432"/>
    </location>
</feature>
<proteinExistence type="predicted"/>
<organism evidence="7 8">
    <name type="scientific">Coniosporium apollinis</name>
    <dbReference type="NCBI Taxonomy" id="61459"/>
    <lineage>
        <taxon>Eukaryota</taxon>
        <taxon>Fungi</taxon>
        <taxon>Dikarya</taxon>
        <taxon>Ascomycota</taxon>
        <taxon>Pezizomycotina</taxon>
        <taxon>Dothideomycetes</taxon>
        <taxon>Dothideomycetes incertae sedis</taxon>
        <taxon>Coniosporium</taxon>
    </lineage>
</organism>
<gene>
    <name evidence="7" type="ORF">H2201_002084</name>
</gene>
<dbReference type="InterPro" id="IPR001965">
    <property type="entry name" value="Znf_PHD"/>
</dbReference>
<dbReference type="Proteomes" id="UP001172684">
    <property type="component" value="Unassembled WGS sequence"/>
</dbReference>
<keyword evidence="8" id="KW-1185">Reference proteome</keyword>
<keyword evidence="2 4" id="KW-0863">Zinc-finger</keyword>
<dbReference type="InterPro" id="IPR052819">
    <property type="entry name" value="Chromatin_regulatory_protein"/>
</dbReference>
<feature type="compositionally biased region" description="Polar residues" evidence="5">
    <location>
        <begin position="346"/>
        <end position="356"/>
    </location>
</feature>
<feature type="compositionally biased region" description="Polar residues" evidence="5">
    <location>
        <begin position="307"/>
        <end position="317"/>
    </location>
</feature>
<feature type="compositionally biased region" description="Low complexity" evidence="5">
    <location>
        <begin position="403"/>
        <end position="420"/>
    </location>
</feature>
<evidence type="ECO:0000313" key="7">
    <source>
        <dbReference type="EMBL" id="KAJ9667898.1"/>
    </source>
</evidence>
<feature type="compositionally biased region" description="Low complexity" evidence="5">
    <location>
        <begin position="7"/>
        <end position="17"/>
    </location>
</feature>
<evidence type="ECO:0000259" key="6">
    <source>
        <dbReference type="PROSITE" id="PS50016"/>
    </source>
</evidence>
<dbReference type="InterPro" id="IPR013083">
    <property type="entry name" value="Znf_RING/FYVE/PHD"/>
</dbReference>
<feature type="compositionally biased region" description="Basic and acidic residues" evidence="5">
    <location>
        <begin position="86"/>
        <end position="96"/>
    </location>
</feature>
<accession>A0ABQ9P4V7</accession>
<comment type="caution">
    <text evidence="7">The sequence shown here is derived from an EMBL/GenBank/DDBJ whole genome shotgun (WGS) entry which is preliminary data.</text>
</comment>
<keyword evidence="1" id="KW-0479">Metal-binding</keyword>
<dbReference type="Pfam" id="PF00628">
    <property type="entry name" value="PHD"/>
    <property type="match status" value="2"/>
</dbReference>
<sequence>MPSIRLTTTRKSSRTSSPFIRSADDSPAPPVEARKEKAQTSLDQWIEPPLKEPTPSFRDHGFERGGVLENMQPLGQPPSAKLKAKVKGDLYRRPDTSRNGLMSTLEEAGETSEATPSVEPRRSESQKPEEMLPEILPSRDDEADDDYMPRKKLKTALRPQKSAGMKNGTVTATPTQSRERSSSNAGIHIRTPVGHGLLQLIVDNAAVKAARSGDRRLGDALQNMYRESFQDEGLAILLNDILANKATTEQAATFKKYIRQQKKLLKVSRRMSRQYNNSLQSGANHSQSLEKPSTIAVPVSYNPAQPPTATHPTSSLKISFKQFPRSRRSSRSMSPNTRSAAKAEAVQTNGTASSSKAPARHRSHSVSSLSSLSDVDERIVEEGPPTSLDMSATAITSKALAAAAPSNAARPKLSLTLKQPKPSKPKPSTSKKRTPDQAGLDREPELTEEELNDVRQKLNESLVKDYKIPESHIRPPLVVQPESDRPSPSVHVPPVHLPAVSSREPNGIPRHLTRDELLRNGRGTLSSPRPEVFAPGAESASRPNTPLLLDRPAKKRKTARMKMSPVKKKTTVVAGVARAVGGMESPLGYDDNDSRSENNDFCSACGGSGFLLCCDGCDRSFHFTCCDPPLDRNASALDEPWFCFPCLAKGHVAPTPSRGLFSALLDQIDRRNPTAFGLPKDIQEYFEGVKAGDEGEYEEAHAQKSVKNRTGWSEVVDNSRALHDSKGSTILCTQCGRSALDRRSLVECDYCGDYWHLDCLDPPLANPPARGNKDNSRNMWMCPRHIDQDLRRLAPVGGGGRVHRVRRPRNAKIVDVALSRGFKNNGLIEIENESSDEEFIEENVGEDGVVHRIPERGIKLDFIHKVKQARSNRGLNMGVASGRVTKSSRASPARAQLRDNFAKRPFAEQKLALNLAQLAQKEADLGLDGDRVQALVYGLTANAPDDVAAAIAHAEHEAPSVSQFLAKAATPSLMVEGGPSDKERRQLEALAELIKRRLTGEKAQN</sequence>
<evidence type="ECO:0000256" key="5">
    <source>
        <dbReference type="SAM" id="MobiDB-lite"/>
    </source>
</evidence>
<feature type="compositionally biased region" description="Basic and acidic residues" evidence="5">
    <location>
        <begin position="119"/>
        <end position="130"/>
    </location>
</feature>
<protein>
    <recommendedName>
        <fullName evidence="6">PHD-type domain-containing protein</fullName>
    </recommendedName>
</protein>
<feature type="region of interest" description="Disordered" evidence="5">
    <location>
        <begin position="520"/>
        <end position="548"/>
    </location>
</feature>
<feature type="compositionally biased region" description="Basic and acidic residues" evidence="5">
    <location>
        <begin position="433"/>
        <end position="445"/>
    </location>
</feature>
<dbReference type="PANTHER" id="PTHR47636:SF1">
    <property type="entry name" value="TRANSCRIPTIONAL REGULATORY PROTEIN RCO1"/>
    <property type="match status" value="1"/>
</dbReference>
<feature type="domain" description="PHD-type" evidence="6">
    <location>
        <begin position="729"/>
        <end position="788"/>
    </location>
</feature>
<evidence type="ECO:0000256" key="4">
    <source>
        <dbReference type="PROSITE-ProRule" id="PRU00146"/>
    </source>
</evidence>
<feature type="region of interest" description="Disordered" evidence="5">
    <location>
        <begin position="298"/>
        <end position="376"/>
    </location>
</feature>
<keyword evidence="3" id="KW-0862">Zinc</keyword>
<dbReference type="PANTHER" id="PTHR47636">
    <property type="entry name" value="TRANSCRIPTIONAL REGULATORY PROTEIN RCO1"/>
    <property type="match status" value="1"/>
</dbReference>
<dbReference type="EMBL" id="JAPDRL010000010">
    <property type="protein sequence ID" value="KAJ9667898.1"/>
    <property type="molecule type" value="Genomic_DNA"/>
</dbReference>